<dbReference type="AlphaFoldDB" id="A0A3S9Z527"/>
<dbReference type="EMBL" id="CP034687">
    <property type="protein sequence ID" value="AZS82864.1"/>
    <property type="molecule type" value="Genomic_DNA"/>
</dbReference>
<proteinExistence type="predicted"/>
<accession>A0A3S9Z527</accession>
<organism evidence="1 2">
    <name type="scientific">Streptomyces griseoviridis</name>
    <dbReference type="NCBI Taxonomy" id="45398"/>
    <lineage>
        <taxon>Bacteria</taxon>
        <taxon>Bacillati</taxon>
        <taxon>Actinomycetota</taxon>
        <taxon>Actinomycetes</taxon>
        <taxon>Kitasatosporales</taxon>
        <taxon>Streptomycetaceae</taxon>
        <taxon>Streptomyces</taxon>
    </lineage>
</organism>
<evidence type="ECO:0000313" key="2">
    <source>
        <dbReference type="Proteomes" id="UP000271291"/>
    </source>
</evidence>
<dbReference type="Proteomes" id="UP000271291">
    <property type="component" value="Chromosome"/>
</dbReference>
<name>A0A3S9Z527_STRGD</name>
<reference evidence="1 2" key="1">
    <citation type="submission" date="2018-12" db="EMBL/GenBank/DDBJ databases">
        <title>Streptomyces griseoviridis F1-27 complete genome.</title>
        <authorList>
            <person name="Mariita R.M."/>
            <person name="Sello J.K."/>
        </authorList>
    </citation>
    <scope>NUCLEOTIDE SEQUENCE [LARGE SCALE GENOMIC DNA]</scope>
    <source>
        <strain evidence="1 2">F1-27</strain>
    </source>
</reference>
<dbReference type="KEGG" id="sgd:ELQ87_00015"/>
<sequence>MRYHGRLGLVETPDISKGLLTARRLLRLNGERRHPCPHVAIDSDCRGTGKRTCCTTSAWAFRADWRSCTASTTPHPRGLPQHPPAPGTPADWSAVMATFLGWDLYRHNAKVSLSRV</sequence>
<protein>
    <submittedName>
        <fullName evidence="1">Uncharacterized protein</fullName>
    </submittedName>
</protein>
<evidence type="ECO:0000313" key="1">
    <source>
        <dbReference type="EMBL" id="AZS82864.1"/>
    </source>
</evidence>
<dbReference type="RefSeq" id="WP_127175780.1">
    <property type="nucleotide sequence ID" value="NZ_CP034687.1"/>
</dbReference>
<dbReference type="OrthoDB" id="4067320at2"/>
<gene>
    <name evidence="1" type="ORF">ELQ87_00015</name>
</gene>